<proteinExistence type="predicted"/>
<gene>
    <name evidence="1" type="primary">ispH</name>
    <name evidence="1" type="ordered locus">SACE_4326</name>
</gene>
<dbReference type="STRING" id="405948.SACE_4326"/>
<dbReference type="RefSeq" id="WP_011874305.1">
    <property type="nucleotide sequence ID" value="NC_009142.1"/>
</dbReference>
<dbReference type="InterPro" id="IPR000845">
    <property type="entry name" value="Nucleoside_phosphorylase_d"/>
</dbReference>
<dbReference type="GO" id="GO:0005829">
    <property type="term" value="C:cytosol"/>
    <property type="evidence" value="ECO:0007669"/>
    <property type="project" value="TreeGrafter"/>
</dbReference>
<dbReference type="Proteomes" id="UP000006728">
    <property type="component" value="Chromosome"/>
</dbReference>
<dbReference type="EC" id="1.17.1.2" evidence="1"/>
<dbReference type="PANTHER" id="PTHR46832:SF1">
    <property type="entry name" value="5'-METHYLTHIOADENOSINE_S-ADENOSYLHOMOCYSTEINE NUCLEOSIDASE"/>
    <property type="match status" value="1"/>
</dbReference>
<dbReference type="GO" id="GO:0008782">
    <property type="term" value="F:adenosylhomocysteine nucleosidase activity"/>
    <property type="evidence" value="ECO:0007669"/>
    <property type="project" value="TreeGrafter"/>
</dbReference>
<evidence type="ECO:0000313" key="2">
    <source>
        <dbReference type="Proteomes" id="UP000006728"/>
    </source>
</evidence>
<dbReference type="GO" id="GO:0016491">
    <property type="term" value="F:oxidoreductase activity"/>
    <property type="evidence" value="ECO:0007669"/>
    <property type="project" value="UniProtKB-KW"/>
</dbReference>
<evidence type="ECO:0000313" key="1">
    <source>
        <dbReference type="EMBL" id="CAM03595.1"/>
    </source>
</evidence>
<sequence>MTPRLLVCAPLRLEALALRAGPSRREVRRTGYGPVRSARRAARLAEEDVDAFAVAGFAGGLGRSVRSGDVIVASEVRGPHGAVRCPSARLLADEVGRGDLLVHCGPVISTGHVVSDTERAVLAASGALGVDMESLWLARAAAGRPLAVVRVVVDTADEPLAGMGTVRRGIRALCRLRELGPALDRWARAVCPEPPTATAGPGTEGNVGFGIAKEVPDGNPGP</sequence>
<dbReference type="Pfam" id="PF01048">
    <property type="entry name" value="PNP_UDP_1"/>
    <property type="match status" value="1"/>
</dbReference>
<keyword evidence="2" id="KW-1185">Reference proteome</keyword>
<dbReference type="KEGG" id="sen:SACE_4326"/>
<dbReference type="PANTHER" id="PTHR46832">
    <property type="entry name" value="5'-METHYLTHIOADENOSINE/S-ADENOSYLHOMOCYSTEINE NUCLEOSIDASE"/>
    <property type="match status" value="1"/>
</dbReference>
<dbReference type="Gene3D" id="3.40.50.1580">
    <property type="entry name" value="Nucleoside phosphorylase domain"/>
    <property type="match status" value="1"/>
</dbReference>
<dbReference type="SUPFAM" id="SSF53167">
    <property type="entry name" value="Purine and uridine phosphorylases"/>
    <property type="match status" value="1"/>
</dbReference>
<reference evidence="1 2" key="1">
    <citation type="journal article" date="2007" name="Nat. Biotechnol.">
        <title>Complete genome sequence of the erythromycin-producing bacterium Saccharopolyspora erythraea NRRL23338.</title>
        <authorList>
            <person name="Oliynyk M."/>
            <person name="Samborskyy M."/>
            <person name="Lester J.B."/>
            <person name="Mironenko T."/>
            <person name="Scott N."/>
            <person name="Dickens S."/>
            <person name="Haydock S.F."/>
            <person name="Leadlay P.F."/>
        </authorList>
    </citation>
    <scope>NUCLEOTIDE SEQUENCE [LARGE SCALE GENOMIC DNA]</scope>
    <source>
        <strain evidence="2">ATCC 11635 / DSM 40517 / JCM 4748 / NBRC 13426 / NCIMB 8594 / NRRL 2338</strain>
    </source>
</reference>
<dbReference type="GO" id="GO:0009116">
    <property type="term" value="P:nucleoside metabolic process"/>
    <property type="evidence" value="ECO:0007669"/>
    <property type="project" value="InterPro"/>
</dbReference>
<organism evidence="1 2">
    <name type="scientific">Saccharopolyspora erythraea (strain ATCC 11635 / DSM 40517 / JCM 4748 / NBRC 13426 / NCIMB 8594 / NRRL 2338)</name>
    <dbReference type="NCBI Taxonomy" id="405948"/>
    <lineage>
        <taxon>Bacteria</taxon>
        <taxon>Bacillati</taxon>
        <taxon>Actinomycetota</taxon>
        <taxon>Actinomycetes</taxon>
        <taxon>Pseudonocardiales</taxon>
        <taxon>Pseudonocardiaceae</taxon>
        <taxon>Saccharopolyspora</taxon>
    </lineage>
</organism>
<name>A4FHS0_SACEN</name>
<keyword evidence="1" id="KW-0560">Oxidoreductase</keyword>
<accession>A4FHS0</accession>
<dbReference type="EMBL" id="AM420293">
    <property type="protein sequence ID" value="CAM03595.1"/>
    <property type="molecule type" value="Genomic_DNA"/>
</dbReference>
<dbReference type="HOGENOM" id="CLU_1318643_0_0_11"/>
<dbReference type="AlphaFoldDB" id="A4FHS0"/>
<dbReference type="InterPro" id="IPR035994">
    <property type="entry name" value="Nucleoside_phosphorylase_sf"/>
</dbReference>
<protein>
    <submittedName>
        <fullName evidence="1">1-hydroxy-2-methyl-2-(E)-butenyl 4-diphosphate reductase, 4Fe-4S protein (Partial match)</fullName>
        <ecNumber evidence="1">1.17.1.2</ecNumber>
    </submittedName>
</protein>
<dbReference type="GO" id="GO:0008930">
    <property type="term" value="F:methylthioadenosine nucleosidase activity"/>
    <property type="evidence" value="ECO:0007669"/>
    <property type="project" value="TreeGrafter"/>
</dbReference>
<dbReference type="eggNOG" id="COG0775">
    <property type="taxonomic scope" value="Bacteria"/>
</dbReference>
<dbReference type="GO" id="GO:0019284">
    <property type="term" value="P:L-methionine salvage from S-adenosylmethionine"/>
    <property type="evidence" value="ECO:0007669"/>
    <property type="project" value="TreeGrafter"/>
</dbReference>